<accession>A0A0D7BVF5</accession>
<dbReference type="STRING" id="1314674.A0A0D7BVF5"/>
<protein>
    <submittedName>
        <fullName evidence="2">Uncharacterized protein</fullName>
    </submittedName>
</protein>
<evidence type="ECO:0000313" key="2">
    <source>
        <dbReference type="EMBL" id="KIY73611.1"/>
    </source>
</evidence>
<evidence type="ECO:0000256" key="1">
    <source>
        <dbReference type="SAM" id="MobiDB-lite"/>
    </source>
</evidence>
<name>A0A0D7BVF5_9AGAR</name>
<sequence>MNIDSDLTEQQTLANWHSALKLFLQDLGLSQALRGLELDILVMNPDFEQERVPGAIGKLLANLKVRCTNHDLRSFPPLEERKLQHVKPPGSSAPVHPTTVTKSISKFLAQTRARNDASNRSEFLQSLQEKRAATGSMDVDSCARTDAKHVDRHEQIKYDVVKNDASLRRTMKKSADPAPESRKGKERALDEDWHKPYTEFDQRVNAEKHPGLNARLLDVEAHFGVHYVPSPPISLLARLKLLEDHIIRLEKDYPPWAALHFNQPHRDWPPPPPSQPLIVPHDMPKLDSRQPVTTVQLPEHTKNSKSSLARAVMDRLQVQKAMRELEGAKRDG</sequence>
<proteinExistence type="predicted"/>
<dbReference type="AlphaFoldDB" id="A0A0D7BVF5"/>
<feature type="region of interest" description="Disordered" evidence="1">
    <location>
        <begin position="168"/>
        <end position="188"/>
    </location>
</feature>
<dbReference type="EMBL" id="KN880435">
    <property type="protein sequence ID" value="KIY73611.1"/>
    <property type="molecule type" value="Genomic_DNA"/>
</dbReference>
<gene>
    <name evidence="2" type="ORF">CYLTODRAFT_341990</name>
</gene>
<reference evidence="2 3" key="1">
    <citation type="journal article" date="2015" name="Fungal Genet. Biol.">
        <title>Evolution of novel wood decay mechanisms in Agaricales revealed by the genome sequences of Fistulina hepatica and Cylindrobasidium torrendii.</title>
        <authorList>
            <person name="Floudas D."/>
            <person name="Held B.W."/>
            <person name="Riley R."/>
            <person name="Nagy L.G."/>
            <person name="Koehler G."/>
            <person name="Ransdell A.S."/>
            <person name="Younus H."/>
            <person name="Chow J."/>
            <person name="Chiniquy J."/>
            <person name="Lipzen A."/>
            <person name="Tritt A."/>
            <person name="Sun H."/>
            <person name="Haridas S."/>
            <person name="LaButti K."/>
            <person name="Ohm R.A."/>
            <person name="Kues U."/>
            <person name="Blanchette R.A."/>
            <person name="Grigoriev I.V."/>
            <person name="Minto R.E."/>
            <person name="Hibbett D.S."/>
        </authorList>
    </citation>
    <scope>NUCLEOTIDE SEQUENCE [LARGE SCALE GENOMIC DNA]</scope>
    <source>
        <strain evidence="2 3">FP15055 ss-10</strain>
    </source>
</reference>
<evidence type="ECO:0000313" key="3">
    <source>
        <dbReference type="Proteomes" id="UP000054007"/>
    </source>
</evidence>
<dbReference type="OrthoDB" id="5531344at2759"/>
<dbReference type="Proteomes" id="UP000054007">
    <property type="component" value="Unassembled WGS sequence"/>
</dbReference>
<organism evidence="2 3">
    <name type="scientific">Cylindrobasidium torrendii FP15055 ss-10</name>
    <dbReference type="NCBI Taxonomy" id="1314674"/>
    <lineage>
        <taxon>Eukaryota</taxon>
        <taxon>Fungi</taxon>
        <taxon>Dikarya</taxon>
        <taxon>Basidiomycota</taxon>
        <taxon>Agaricomycotina</taxon>
        <taxon>Agaricomycetes</taxon>
        <taxon>Agaricomycetidae</taxon>
        <taxon>Agaricales</taxon>
        <taxon>Marasmiineae</taxon>
        <taxon>Physalacriaceae</taxon>
        <taxon>Cylindrobasidium</taxon>
    </lineage>
</organism>
<keyword evidence="3" id="KW-1185">Reference proteome</keyword>